<dbReference type="OrthoDB" id="610608at2759"/>
<dbReference type="Proteomes" id="UP000007110">
    <property type="component" value="Unassembled WGS sequence"/>
</dbReference>
<evidence type="ECO:0000256" key="1">
    <source>
        <dbReference type="ARBA" id="ARBA00023002"/>
    </source>
</evidence>
<dbReference type="Gene3D" id="1.10.45.10">
    <property type="entry name" value="Vanillyl-alcohol Oxidase, Chain A, domain 4"/>
    <property type="match status" value="1"/>
</dbReference>
<evidence type="ECO:0000313" key="4">
    <source>
        <dbReference type="Proteomes" id="UP000007110"/>
    </source>
</evidence>
<evidence type="ECO:0000259" key="2">
    <source>
        <dbReference type="Pfam" id="PF04030"/>
    </source>
</evidence>
<sequence>MISPANGRETCYINIIHFKPYGRPTFNKKYWDVYEDIVKRAGGRPHWAKEHPMRNKDLSELYPRWSEFCGLRKKLDPYGMFLNTYLERVLSD</sequence>
<protein>
    <recommendedName>
        <fullName evidence="2">D-arabinono-1,4-lactone oxidase C-terminal domain-containing protein</fullName>
    </recommendedName>
</protein>
<dbReference type="GO" id="GO:0016020">
    <property type="term" value="C:membrane"/>
    <property type="evidence" value="ECO:0007669"/>
    <property type="project" value="InterPro"/>
</dbReference>
<name>A0A7M7PAX6_STRPU</name>
<reference evidence="3" key="2">
    <citation type="submission" date="2021-01" db="UniProtKB">
        <authorList>
            <consortium name="EnsemblMetazoa"/>
        </authorList>
    </citation>
    <scope>IDENTIFICATION</scope>
</reference>
<proteinExistence type="predicted"/>
<dbReference type="GO" id="GO:0003885">
    <property type="term" value="F:D-arabinono-1,4-lactone oxidase activity"/>
    <property type="evidence" value="ECO:0007669"/>
    <property type="project" value="InterPro"/>
</dbReference>
<dbReference type="AlphaFoldDB" id="A0A7M7PAX6"/>
<keyword evidence="1" id="KW-0560">Oxidoreductase</keyword>
<evidence type="ECO:0000313" key="3">
    <source>
        <dbReference type="EnsemblMetazoa" id="XP_030848660"/>
    </source>
</evidence>
<organism evidence="3 4">
    <name type="scientific">Strongylocentrotus purpuratus</name>
    <name type="common">Purple sea urchin</name>
    <dbReference type="NCBI Taxonomy" id="7668"/>
    <lineage>
        <taxon>Eukaryota</taxon>
        <taxon>Metazoa</taxon>
        <taxon>Echinodermata</taxon>
        <taxon>Eleutherozoa</taxon>
        <taxon>Echinozoa</taxon>
        <taxon>Echinoidea</taxon>
        <taxon>Euechinoidea</taxon>
        <taxon>Echinacea</taxon>
        <taxon>Camarodonta</taxon>
        <taxon>Echinidea</taxon>
        <taxon>Strongylocentrotidae</taxon>
        <taxon>Strongylocentrotus</taxon>
    </lineage>
</organism>
<dbReference type="KEGG" id="spu:115927236"/>
<feature type="domain" description="D-arabinono-1,4-lactone oxidase C-terminal" evidence="2">
    <location>
        <begin position="2"/>
        <end position="89"/>
    </location>
</feature>
<dbReference type="PANTHER" id="PTHR43762">
    <property type="entry name" value="L-GULONOLACTONE OXIDASE"/>
    <property type="match status" value="1"/>
</dbReference>
<dbReference type="RefSeq" id="XP_030848660.1">
    <property type="nucleotide sequence ID" value="XM_030992800.1"/>
</dbReference>
<dbReference type="InParanoid" id="A0A7M7PAX6"/>
<dbReference type="InterPro" id="IPR016171">
    <property type="entry name" value="Vanillyl_alc_oxidase_C-sub2"/>
</dbReference>
<dbReference type="InterPro" id="IPR010031">
    <property type="entry name" value="FAD_lactone_oxidase-like"/>
</dbReference>
<dbReference type="OMA" id="EYWKRIL"/>
<dbReference type="Pfam" id="PF04030">
    <property type="entry name" value="ALO"/>
    <property type="match status" value="1"/>
</dbReference>
<accession>A0A7M7PAX6</accession>
<keyword evidence="4" id="KW-1185">Reference proteome</keyword>
<dbReference type="PANTHER" id="PTHR43762:SF8">
    <property type="entry name" value="L-GULONOLACTONE OXIDASE"/>
    <property type="match status" value="1"/>
</dbReference>
<dbReference type="EnsemblMetazoa" id="XM_030992800">
    <property type="protein sequence ID" value="XP_030848660"/>
    <property type="gene ID" value="LOC115927236"/>
</dbReference>
<dbReference type="InterPro" id="IPR007173">
    <property type="entry name" value="ALO_C"/>
</dbReference>
<dbReference type="GeneID" id="115927236"/>
<reference evidence="4" key="1">
    <citation type="submission" date="2015-02" db="EMBL/GenBank/DDBJ databases">
        <title>Genome sequencing for Strongylocentrotus purpuratus.</title>
        <authorList>
            <person name="Murali S."/>
            <person name="Liu Y."/>
            <person name="Vee V."/>
            <person name="English A."/>
            <person name="Wang M."/>
            <person name="Skinner E."/>
            <person name="Han Y."/>
            <person name="Muzny D.M."/>
            <person name="Worley K.C."/>
            <person name="Gibbs R.A."/>
        </authorList>
    </citation>
    <scope>NUCLEOTIDE SEQUENCE</scope>
</reference>
<dbReference type="Gene3D" id="3.30.70.2520">
    <property type="match status" value="1"/>
</dbReference>